<reference evidence="1" key="1">
    <citation type="submission" date="2018-02" db="EMBL/GenBank/DDBJ databases">
        <title>Rhizophora mucronata_Transcriptome.</title>
        <authorList>
            <person name="Meera S.P."/>
            <person name="Sreeshan A."/>
            <person name="Augustine A."/>
        </authorList>
    </citation>
    <scope>NUCLEOTIDE SEQUENCE</scope>
    <source>
        <tissue evidence="1">Leaf</tissue>
    </source>
</reference>
<dbReference type="AlphaFoldDB" id="A0A2P2N1X1"/>
<proteinExistence type="predicted"/>
<sequence length="33" mass="3843">MLFCIYLSPPSSMHTFSSMLFACCNQQHFPFLI</sequence>
<dbReference type="EMBL" id="GGEC01055985">
    <property type="protein sequence ID" value="MBX36469.1"/>
    <property type="molecule type" value="Transcribed_RNA"/>
</dbReference>
<name>A0A2P2N1X1_RHIMU</name>
<protein>
    <submittedName>
        <fullName evidence="1">Uncharacterized protein</fullName>
    </submittedName>
</protein>
<evidence type="ECO:0000313" key="1">
    <source>
        <dbReference type="EMBL" id="MBX36469.1"/>
    </source>
</evidence>
<organism evidence="1">
    <name type="scientific">Rhizophora mucronata</name>
    <name type="common">Asiatic mangrove</name>
    <dbReference type="NCBI Taxonomy" id="61149"/>
    <lineage>
        <taxon>Eukaryota</taxon>
        <taxon>Viridiplantae</taxon>
        <taxon>Streptophyta</taxon>
        <taxon>Embryophyta</taxon>
        <taxon>Tracheophyta</taxon>
        <taxon>Spermatophyta</taxon>
        <taxon>Magnoliopsida</taxon>
        <taxon>eudicotyledons</taxon>
        <taxon>Gunneridae</taxon>
        <taxon>Pentapetalae</taxon>
        <taxon>rosids</taxon>
        <taxon>fabids</taxon>
        <taxon>Malpighiales</taxon>
        <taxon>Rhizophoraceae</taxon>
        <taxon>Rhizophora</taxon>
    </lineage>
</organism>
<accession>A0A2P2N1X1</accession>